<sequence length="237" mass="27225">MTLWLAILLAVLLLGFILLLSSFIHFHFVLRKVGKDDRLELDVTLLYGWVKFHYVLPRVIFEGIEKGFKVKLEESGAAPLKKETDTEAQIDKKKVDTWVDEMKQALQATKGLEKWLRKTLAHVRIAKFDWSTDFSLGDAAGTATAAGGLWGLKWIIIGWLSQQIRLEKQPRLFVKPLFDDNLSFNTEMKFSGRLSLAYVLYAGILLVVRVIRAERGLKQWKELLQAIRRRARRKSAS</sequence>
<feature type="transmembrane region" description="Helical" evidence="1">
    <location>
        <begin position="190"/>
        <end position="211"/>
    </location>
</feature>
<evidence type="ECO:0000256" key="1">
    <source>
        <dbReference type="SAM" id="Phobius"/>
    </source>
</evidence>
<dbReference type="EMBL" id="BMKR01000007">
    <property type="protein sequence ID" value="GGF75636.1"/>
    <property type="molecule type" value="Genomic_DNA"/>
</dbReference>
<keyword evidence="1" id="KW-1133">Transmembrane helix</keyword>
<gene>
    <name evidence="2" type="ORF">GCM10010912_21020</name>
</gene>
<dbReference type="Proteomes" id="UP000637643">
    <property type="component" value="Unassembled WGS sequence"/>
</dbReference>
<evidence type="ECO:0000313" key="2">
    <source>
        <dbReference type="EMBL" id="GGF75636.1"/>
    </source>
</evidence>
<dbReference type="Pfam" id="PF11167">
    <property type="entry name" value="DUF2953"/>
    <property type="match status" value="1"/>
</dbReference>
<dbReference type="RefSeq" id="WP_189024560.1">
    <property type="nucleotide sequence ID" value="NZ_BMKR01000007.1"/>
</dbReference>
<dbReference type="AlphaFoldDB" id="A0A917C7C1"/>
<keyword evidence="3" id="KW-1185">Reference proteome</keyword>
<organism evidence="2 3">
    <name type="scientific">Paenibacillus albidus</name>
    <dbReference type="NCBI Taxonomy" id="2041023"/>
    <lineage>
        <taxon>Bacteria</taxon>
        <taxon>Bacillati</taxon>
        <taxon>Bacillota</taxon>
        <taxon>Bacilli</taxon>
        <taxon>Bacillales</taxon>
        <taxon>Paenibacillaceae</taxon>
        <taxon>Paenibacillus</taxon>
    </lineage>
</organism>
<comment type="caution">
    <text evidence="2">The sequence shown here is derived from an EMBL/GenBank/DDBJ whole genome shotgun (WGS) entry which is preliminary data.</text>
</comment>
<reference evidence="2" key="1">
    <citation type="journal article" date="2014" name="Int. J. Syst. Evol. Microbiol.">
        <title>Complete genome sequence of Corynebacterium casei LMG S-19264T (=DSM 44701T), isolated from a smear-ripened cheese.</title>
        <authorList>
            <consortium name="US DOE Joint Genome Institute (JGI-PGF)"/>
            <person name="Walter F."/>
            <person name="Albersmeier A."/>
            <person name="Kalinowski J."/>
            <person name="Ruckert C."/>
        </authorList>
    </citation>
    <scope>NUCLEOTIDE SEQUENCE</scope>
    <source>
        <strain evidence="2">CGMCC 1.16134</strain>
    </source>
</reference>
<evidence type="ECO:0008006" key="4">
    <source>
        <dbReference type="Google" id="ProtNLM"/>
    </source>
</evidence>
<evidence type="ECO:0000313" key="3">
    <source>
        <dbReference type="Proteomes" id="UP000637643"/>
    </source>
</evidence>
<keyword evidence="1" id="KW-0472">Membrane</keyword>
<dbReference type="InterPro" id="IPR021338">
    <property type="entry name" value="DUF2953"/>
</dbReference>
<proteinExistence type="predicted"/>
<accession>A0A917C7C1</accession>
<reference evidence="2" key="2">
    <citation type="submission" date="2020-09" db="EMBL/GenBank/DDBJ databases">
        <authorList>
            <person name="Sun Q."/>
            <person name="Zhou Y."/>
        </authorList>
    </citation>
    <scope>NUCLEOTIDE SEQUENCE</scope>
    <source>
        <strain evidence="2">CGMCC 1.16134</strain>
    </source>
</reference>
<name>A0A917C7C1_9BACL</name>
<keyword evidence="1" id="KW-0812">Transmembrane</keyword>
<protein>
    <recommendedName>
        <fullName evidence="4">DUF2953 domain-containing protein</fullName>
    </recommendedName>
</protein>